<reference evidence="2" key="1">
    <citation type="submission" date="2017-09" db="EMBL/GenBank/DDBJ databases">
        <title>Depth-based differentiation of microbial function through sediment-hosted aquifers and enrichment of novel symbionts in the deep terrestrial subsurface.</title>
        <authorList>
            <person name="Probst A.J."/>
            <person name="Ladd B."/>
            <person name="Jarett J.K."/>
            <person name="Geller-Mcgrath D.E."/>
            <person name="Sieber C.M.K."/>
            <person name="Emerson J.B."/>
            <person name="Anantharaman K."/>
            <person name="Thomas B.C."/>
            <person name="Malmstrom R."/>
            <person name="Stieglmeier M."/>
            <person name="Klingl A."/>
            <person name="Woyke T."/>
            <person name="Ryan C.M."/>
            <person name="Banfield J.F."/>
        </authorList>
    </citation>
    <scope>NUCLEOTIDE SEQUENCE [LARGE SCALE GENOMIC DNA]</scope>
</reference>
<comment type="caution">
    <text evidence="1">The sequence shown here is derived from an EMBL/GenBank/DDBJ whole genome shotgun (WGS) entry which is preliminary data.</text>
</comment>
<dbReference type="SUPFAM" id="SSF52540">
    <property type="entry name" value="P-loop containing nucleoside triphosphate hydrolases"/>
    <property type="match status" value="1"/>
</dbReference>
<protein>
    <submittedName>
        <fullName evidence="1">Uncharacterized protein</fullName>
    </submittedName>
</protein>
<sequence>MINKILKLKNLGRLNIPTNDISENKNDDFSFKKNTLIFGDNTYGKTTLVSVFKSLQTGESLENRKKFRSQNSIEIKIENFKEGQVVFHEYNKESWKNNNILIFDNDFIKDHIFSEDQIKGEHLKSLPRVLIGNSIKQDIDYINSIVKCEVSNCGSCEFCLNAKFATFKNSFNRSYSLDRFQEISKEVVDVNQKIKDNEDILSIDEKLSELKVQSKKSIFYTLDIDAFETLFKNKINNVFESLINQHLSENTNNLDKAKGFLGYGLKLKKDDICPFCSQDTEQVKNFMDSLSKYFDKEYLDFKDRIENESNLFLSFDLEKELLSFGKLGFSKIEESVNKAKIEEALKNVKIKIERKKEDLNFDCNFGEDKSFILLKQTFLGAKVFLNEVINKQALTYLEKTKINSEITTFKLNKYRYTEEGAEFFKKYGIIESELKEKNKSKVLAQTALKEKVDEIFKKNLSDINTSLKGLKADFQITRFQPSVDNRDKNNYLKINEYLFEFIDIQGNSISVEIGKFKETFSDSDKRLLGFAFFLSSLKNDLDLENKIIILDDPFASFDINRKEETIKLFDSIKNLDNKEPEQKIIFTHEKSFYCQLNKLISSNDKKLLKLNCSVSHNGSMFELVDIKKFESDKYYGDLDYINKAINTNNNLDEALPKARECAEYLLRAKYINTLENYRDENGIPINFNIDSINSSLKAIDNKCAVKAQLLGLELHKFHHNQPQWKTDLSDTVKNKSLKDFVGLIEQI</sequence>
<accession>A0A2M7RD67</accession>
<dbReference type="GO" id="GO:0006302">
    <property type="term" value="P:double-strand break repair"/>
    <property type="evidence" value="ECO:0007669"/>
    <property type="project" value="TreeGrafter"/>
</dbReference>
<dbReference type="PANTHER" id="PTHR32182">
    <property type="entry name" value="DNA REPLICATION AND REPAIR PROTEIN RECF"/>
    <property type="match status" value="1"/>
</dbReference>
<proteinExistence type="predicted"/>
<dbReference type="InterPro" id="IPR027417">
    <property type="entry name" value="P-loop_NTPase"/>
</dbReference>
<name>A0A2M7RD67_9BACT</name>
<gene>
    <name evidence="1" type="ORF">COY67_02280</name>
</gene>
<dbReference type="PANTHER" id="PTHR32182:SF0">
    <property type="entry name" value="DNA REPLICATION AND REPAIR PROTEIN RECF"/>
    <property type="match status" value="1"/>
</dbReference>
<dbReference type="GO" id="GO:0000731">
    <property type="term" value="P:DNA synthesis involved in DNA repair"/>
    <property type="evidence" value="ECO:0007669"/>
    <property type="project" value="TreeGrafter"/>
</dbReference>
<dbReference type="Gene3D" id="3.40.50.300">
    <property type="entry name" value="P-loop containing nucleotide triphosphate hydrolases"/>
    <property type="match status" value="1"/>
</dbReference>
<dbReference type="Proteomes" id="UP000228689">
    <property type="component" value="Unassembled WGS sequence"/>
</dbReference>
<dbReference type="AlphaFoldDB" id="A0A2M7RD67"/>
<organism evidence="1 2">
    <name type="scientific">Candidatus Komeilibacteria bacterium CG_4_10_14_0_8_um_filter_37_78</name>
    <dbReference type="NCBI Taxonomy" id="1974471"/>
    <lineage>
        <taxon>Bacteria</taxon>
        <taxon>Candidatus Komeiliibacteriota</taxon>
    </lineage>
</organism>
<evidence type="ECO:0000313" key="1">
    <source>
        <dbReference type="EMBL" id="PIY94703.1"/>
    </source>
</evidence>
<evidence type="ECO:0000313" key="2">
    <source>
        <dbReference type="Proteomes" id="UP000228689"/>
    </source>
</evidence>
<dbReference type="EMBL" id="PFMC01000060">
    <property type="protein sequence ID" value="PIY94703.1"/>
    <property type="molecule type" value="Genomic_DNA"/>
</dbReference>